<reference evidence="1 2" key="1">
    <citation type="journal article" date="2014" name="PLoS ONE">
        <title>Global Analysis of Gene Expression Profiles in Physic Nut (Jatropha curcas L.) Seedlings Exposed to Salt Stress.</title>
        <authorList>
            <person name="Zhang L."/>
            <person name="Zhang C."/>
            <person name="Wu P."/>
            <person name="Chen Y."/>
            <person name="Li M."/>
            <person name="Jiang H."/>
            <person name="Wu G."/>
        </authorList>
    </citation>
    <scope>NUCLEOTIDE SEQUENCE [LARGE SCALE GENOMIC DNA]</scope>
    <source>
        <strain evidence="2">cv. GZQX0401</strain>
        <tissue evidence="1">Young leaves</tissue>
    </source>
</reference>
<accession>A0A067JLR1</accession>
<dbReference type="EMBL" id="KK915051">
    <property type="protein sequence ID" value="KDP24822.1"/>
    <property type="molecule type" value="Genomic_DNA"/>
</dbReference>
<dbReference type="Proteomes" id="UP000027138">
    <property type="component" value="Unassembled WGS sequence"/>
</dbReference>
<keyword evidence="2" id="KW-1185">Reference proteome</keyword>
<protein>
    <recommendedName>
        <fullName evidence="3">Aminotransferase-like plant mobile domain-containing protein</fullName>
    </recommendedName>
</protein>
<gene>
    <name evidence="1" type="ORF">JCGZ_25306</name>
</gene>
<evidence type="ECO:0008006" key="3">
    <source>
        <dbReference type="Google" id="ProtNLM"/>
    </source>
</evidence>
<proteinExistence type="predicted"/>
<organism evidence="1 2">
    <name type="scientific">Jatropha curcas</name>
    <name type="common">Barbados nut</name>
    <dbReference type="NCBI Taxonomy" id="180498"/>
    <lineage>
        <taxon>Eukaryota</taxon>
        <taxon>Viridiplantae</taxon>
        <taxon>Streptophyta</taxon>
        <taxon>Embryophyta</taxon>
        <taxon>Tracheophyta</taxon>
        <taxon>Spermatophyta</taxon>
        <taxon>Magnoliopsida</taxon>
        <taxon>eudicotyledons</taxon>
        <taxon>Gunneridae</taxon>
        <taxon>Pentapetalae</taxon>
        <taxon>rosids</taxon>
        <taxon>fabids</taxon>
        <taxon>Malpighiales</taxon>
        <taxon>Euphorbiaceae</taxon>
        <taxon>Crotonoideae</taxon>
        <taxon>Jatropheae</taxon>
        <taxon>Jatropha</taxon>
    </lineage>
</organism>
<evidence type="ECO:0000313" key="1">
    <source>
        <dbReference type="EMBL" id="KDP24822.1"/>
    </source>
</evidence>
<sequence>MVDLIGIDLPRIVGPGFATPALSVSRHWLSLQAPDIYARYRQGELTATQVARFTLLLLFASIFWSNRKEKFNPSILKSLENLAHLAEYDWAGAILSRMYDDMCDLSRGHCKLSGTYYFWEVEVGPMTARLQSWIQVDPHFQRSNALSRRRVVLSNPVLRRYYLGLTHCTWYCASRVLRQMGIDQTVPIIDDISDDSAITPGVTRAVLRAWVRDHPMVRPLPNPADVQTSPEYRT</sequence>
<evidence type="ECO:0000313" key="2">
    <source>
        <dbReference type="Proteomes" id="UP000027138"/>
    </source>
</evidence>
<dbReference type="OrthoDB" id="1936739at2759"/>
<dbReference type="AlphaFoldDB" id="A0A067JLR1"/>
<name>A0A067JLR1_JATCU</name>